<dbReference type="RefSeq" id="WP_165404062.1">
    <property type="nucleotide sequence ID" value="NZ_BMHA01000014.1"/>
</dbReference>
<proteinExistence type="predicted"/>
<feature type="compositionally biased region" description="Basic residues" evidence="1">
    <location>
        <begin position="160"/>
        <end position="169"/>
    </location>
</feature>
<name>A0A8J3AH83_9ACTN</name>
<feature type="region of interest" description="Disordered" evidence="1">
    <location>
        <begin position="154"/>
        <end position="173"/>
    </location>
</feature>
<dbReference type="Pfam" id="PF01844">
    <property type="entry name" value="HNH"/>
    <property type="match status" value="1"/>
</dbReference>
<evidence type="ECO:0000313" key="4">
    <source>
        <dbReference type="Proteomes" id="UP000650511"/>
    </source>
</evidence>
<reference evidence="3" key="1">
    <citation type="journal article" date="2014" name="Int. J. Syst. Evol. Microbiol.">
        <title>Complete genome sequence of Corynebacterium casei LMG S-19264T (=DSM 44701T), isolated from a smear-ripened cheese.</title>
        <authorList>
            <consortium name="US DOE Joint Genome Institute (JGI-PGF)"/>
            <person name="Walter F."/>
            <person name="Albersmeier A."/>
            <person name="Kalinowski J."/>
            <person name="Ruckert C."/>
        </authorList>
    </citation>
    <scope>NUCLEOTIDE SEQUENCE</scope>
    <source>
        <strain evidence="3">CGMCC 1.14988</strain>
    </source>
</reference>
<dbReference type="EMBL" id="BMHA01000014">
    <property type="protein sequence ID" value="GGI09175.1"/>
    <property type="molecule type" value="Genomic_DNA"/>
</dbReference>
<dbReference type="AlphaFoldDB" id="A0A8J3AH83"/>
<dbReference type="InterPro" id="IPR003615">
    <property type="entry name" value="HNH_nuc"/>
</dbReference>
<gene>
    <name evidence="3" type="ORF">GCM10011354_32770</name>
</gene>
<dbReference type="GO" id="GO:0003676">
    <property type="term" value="F:nucleic acid binding"/>
    <property type="evidence" value="ECO:0007669"/>
    <property type="project" value="InterPro"/>
</dbReference>
<feature type="domain" description="HNH nuclease" evidence="2">
    <location>
        <begin position="1"/>
        <end position="48"/>
    </location>
</feature>
<dbReference type="SMART" id="SM00507">
    <property type="entry name" value="HNHc"/>
    <property type="match status" value="1"/>
</dbReference>
<dbReference type="GO" id="GO:0004519">
    <property type="term" value="F:endonuclease activity"/>
    <property type="evidence" value="ECO:0007669"/>
    <property type="project" value="InterPro"/>
</dbReference>
<dbReference type="Proteomes" id="UP000650511">
    <property type="component" value="Unassembled WGS sequence"/>
</dbReference>
<comment type="caution">
    <text evidence="3">The sequence shown here is derived from an EMBL/GenBank/DDBJ whole genome shotgun (WGS) entry which is preliminary data.</text>
</comment>
<accession>A0A8J3AH83</accession>
<dbReference type="InterPro" id="IPR002711">
    <property type="entry name" value="HNH"/>
</dbReference>
<dbReference type="CDD" id="cd00085">
    <property type="entry name" value="HNHc"/>
    <property type="match status" value="1"/>
</dbReference>
<protein>
    <recommendedName>
        <fullName evidence="2">HNH nuclease domain-containing protein</fullName>
    </recommendedName>
</protein>
<sequence length="185" mass="20137">MLLRDAGRCRFPGCVSRRNLHVHHVLHWADGGPTERANLVTLCAFHHRHLHRLHDRGRPLRITVDPTGSHTFRTVDGHHLPHAGPTAPTTEALGQVIASRPISGRTREGPEVAAMSATDWTATIGGRTSTATRIHGTTTVSAGHRADVLWSRSSGTARALRPRPRRRRAAATPRHVVPAGLLLTA</sequence>
<evidence type="ECO:0000259" key="2">
    <source>
        <dbReference type="SMART" id="SM00507"/>
    </source>
</evidence>
<dbReference type="GO" id="GO:0008270">
    <property type="term" value="F:zinc ion binding"/>
    <property type="evidence" value="ECO:0007669"/>
    <property type="project" value="InterPro"/>
</dbReference>
<reference evidence="3" key="2">
    <citation type="submission" date="2020-09" db="EMBL/GenBank/DDBJ databases">
        <authorList>
            <person name="Sun Q."/>
            <person name="Zhou Y."/>
        </authorList>
    </citation>
    <scope>NUCLEOTIDE SEQUENCE</scope>
    <source>
        <strain evidence="3">CGMCC 1.14988</strain>
    </source>
</reference>
<dbReference type="Gene3D" id="1.10.30.50">
    <property type="match status" value="1"/>
</dbReference>
<evidence type="ECO:0000256" key="1">
    <source>
        <dbReference type="SAM" id="MobiDB-lite"/>
    </source>
</evidence>
<keyword evidence="4" id="KW-1185">Reference proteome</keyword>
<evidence type="ECO:0000313" key="3">
    <source>
        <dbReference type="EMBL" id="GGI09175.1"/>
    </source>
</evidence>
<organism evidence="3 4">
    <name type="scientific">Egicoccus halophilus</name>
    <dbReference type="NCBI Taxonomy" id="1670830"/>
    <lineage>
        <taxon>Bacteria</taxon>
        <taxon>Bacillati</taxon>
        <taxon>Actinomycetota</taxon>
        <taxon>Nitriliruptoria</taxon>
        <taxon>Egicoccales</taxon>
        <taxon>Egicoccaceae</taxon>
        <taxon>Egicoccus</taxon>
    </lineage>
</organism>